<comment type="caution">
    <text evidence="2">The sequence shown here is derived from an EMBL/GenBank/DDBJ whole genome shotgun (WGS) entry which is preliminary data.</text>
</comment>
<gene>
    <name evidence="2" type="ORF">DOS84_01800</name>
</gene>
<protein>
    <recommendedName>
        <fullName evidence="1">Guanylate cyclase domain-containing protein</fullName>
    </recommendedName>
</protein>
<dbReference type="Gene3D" id="3.30.70.1230">
    <property type="entry name" value="Nucleotide cyclase"/>
    <property type="match status" value="1"/>
</dbReference>
<evidence type="ECO:0000259" key="1">
    <source>
        <dbReference type="PROSITE" id="PS50125"/>
    </source>
</evidence>
<dbReference type="EMBL" id="QKXH01000001">
    <property type="protein sequence ID" value="PZX95322.1"/>
    <property type="molecule type" value="Genomic_DNA"/>
</dbReference>
<dbReference type="Proteomes" id="UP000249177">
    <property type="component" value="Unassembled WGS sequence"/>
</dbReference>
<proteinExistence type="predicted"/>
<keyword evidence="3" id="KW-1185">Reference proteome</keyword>
<organism evidence="2 3">
    <name type="scientific">Flavobacterium aquariorum</name>
    <dbReference type="NCBI Taxonomy" id="2217670"/>
    <lineage>
        <taxon>Bacteria</taxon>
        <taxon>Pseudomonadati</taxon>
        <taxon>Bacteroidota</taxon>
        <taxon>Flavobacteriia</taxon>
        <taxon>Flavobacteriales</taxon>
        <taxon>Flavobacteriaceae</taxon>
        <taxon>Flavobacterium</taxon>
    </lineage>
</organism>
<dbReference type="PROSITE" id="PS50125">
    <property type="entry name" value="GUANYLATE_CYCLASE_2"/>
    <property type="match status" value="1"/>
</dbReference>
<accession>A0A2W7VT15</accession>
<dbReference type="SUPFAM" id="SSF55073">
    <property type="entry name" value="Nucleotide cyclase"/>
    <property type="match status" value="1"/>
</dbReference>
<dbReference type="InterPro" id="IPR029787">
    <property type="entry name" value="Nucleotide_cyclase"/>
</dbReference>
<dbReference type="OrthoDB" id="341967at2"/>
<dbReference type="GO" id="GO:0035556">
    <property type="term" value="P:intracellular signal transduction"/>
    <property type="evidence" value="ECO:0007669"/>
    <property type="project" value="InterPro"/>
</dbReference>
<reference evidence="2 3" key="1">
    <citation type="submission" date="2018-06" db="EMBL/GenBank/DDBJ databases">
        <title>Flavobacterium sp IMCC34762, genome.</title>
        <authorList>
            <person name="Joung Y."/>
            <person name="Cho J."/>
            <person name="Song J."/>
        </authorList>
    </citation>
    <scope>NUCLEOTIDE SEQUENCE [LARGE SCALE GENOMIC DNA]</scope>
    <source>
        <strain evidence="2 3">IMCC34762</strain>
    </source>
</reference>
<evidence type="ECO:0000313" key="2">
    <source>
        <dbReference type="EMBL" id="PZX95322.1"/>
    </source>
</evidence>
<feature type="domain" description="Guanylate cyclase" evidence="1">
    <location>
        <begin position="66"/>
        <end position="192"/>
    </location>
</feature>
<dbReference type="InterPro" id="IPR001054">
    <property type="entry name" value="A/G_cyclase"/>
</dbReference>
<dbReference type="AlphaFoldDB" id="A0A2W7VT15"/>
<dbReference type="RefSeq" id="WP_111408390.1">
    <property type="nucleotide sequence ID" value="NZ_QKXH01000001.1"/>
</dbReference>
<name>A0A2W7VT15_9FLAO</name>
<evidence type="ECO:0000313" key="3">
    <source>
        <dbReference type="Proteomes" id="UP000249177"/>
    </source>
</evidence>
<dbReference type="GO" id="GO:0004016">
    <property type="term" value="F:adenylate cyclase activity"/>
    <property type="evidence" value="ECO:0007669"/>
    <property type="project" value="UniProtKB-ARBA"/>
</dbReference>
<sequence>MANLEQIKTLNLKYNKASAFTRSFITFSINESLDSKNIELSIQNKINSLGTNFVQYFDDGKDADVALLFIDICDFSSKNSHLNGKQISAFFDEYYDLVIPIIYEFGGEIDKIIGDGIICLFGQPFLNKSINECILEADKCAKKIIVETKKKDKFKSKIAFHFGKINYFRNKSAFYNELTIVGKPLTELFRLESISENEKINYFVKYSYINNWNASLNQNTVLWSLEDIKPITTDLKGVDYKYTQTNKYYI</sequence>
<dbReference type="GO" id="GO:0009190">
    <property type="term" value="P:cyclic nucleotide biosynthetic process"/>
    <property type="evidence" value="ECO:0007669"/>
    <property type="project" value="InterPro"/>
</dbReference>